<dbReference type="eggNOG" id="COG3034">
    <property type="taxonomic scope" value="Bacteria"/>
</dbReference>
<dbReference type="Proteomes" id="UP000018143">
    <property type="component" value="Unassembled WGS sequence"/>
</dbReference>
<feature type="active site" description="Proton donor/acceptor" evidence="7">
    <location>
        <position position="148"/>
    </location>
</feature>
<dbReference type="SUPFAM" id="SSF141523">
    <property type="entry name" value="L,D-transpeptidase catalytic domain-like"/>
    <property type="match status" value="1"/>
</dbReference>
<dbReference type="InterPro" id="IPR038063">
    <property type="entry name" value="Transpep_catalytic_dom"/>
</dbReference>
<sequence length="196" mass="20918">MGVQKIKKLSLAILIVVAVAMAFGAVISVKILNVNQSDLHSLQGALKGDVIDSLLVKKSDRVLKVLAKDSTNGEIYVAKTYHIALGGNPQGHKTQDGDSKTPEGLYLIDSKNPKSRFYLNLGISYPNSADLAQAKARGVSAGGDIKIHGLRNGLGFLGKLSYIAGDWTDGCIAVLNDEIKELYESVKVGTKIMILP</sequence>
<dbReference type="Pfam" id="PF03734">
    <property type="entry name" value="YkuD"/>
    <property type="match status" value="1"/>
</dbReference>
<dbReference type="PANTHER" id="PTHR36699:SF1">
    <property type="entry name" value="L,D-TRANSPEPTIDASE YAFK-RELATED"/>
    <property type="match status" value="1"/>
</dbReference>
<dbReference type="GO" id="GO:0071555">
    <property type="term" value="P:cell wall organization"/>
    <property type="evidence" value="ECO:0007669"/>
    <property type="project" value="UniProtKB-UniRule"/>
</dbReference>
<evidence type="ECO:0000256" key="6">
    <source>
        <dbReference type="ARBA" id="ARBA00023316"/>
    </source>
</evidence>
<evidence type="ECO:0000256" key="5">
    <source>
        <dbReference type="ARBA" id="ARBA00022984"/>
    </source>
</evidence>
<dbReference type="EMBL" id="BASD01000014">
    <property type="protein sequence ID" value="GAD19073.1"/>
    <property type="molecule type" value="Genomic_DNA"/>
</dbReference>
<evidence type="ECO:0000313" key="9">
    <source>
        <dbReference type="EMBL" id="GAD19073.1"/>
    </source>
</evidence>
<dbReference type="GO" id="GO:0009252">
    <property type="term" value="P:peptidoglycan biosynthetic process"/>
    <property type="evidence" value="ECO:0007669"/>
    <property type="project" value="UniProtKB-UniPathway"/>
</dbReference>
<organism evidence="9 10">
    <name type="scientific">Helicobacter fennelliae MRY12-0050</name>
    <dbReference type="NCBI Taxonomy" id="1325130"/>
    <lineage>
        <taxon>Bacteria</taxon>
        <taxon>Pseudomonadati</taxon>
        <taxon>Campylobacterota</taxon>
        <taxon>Epsilonproteobacteria</taxon>
        <taxon>Campylobacterales</taxon>
        <taxon>Helicobacteraceae</taxon>
        <taxon>Helicobacter</taxon>
    </lineage>
</organism>
<feature type="domain" description="L,D-TPase catalytic" evidence="8">
    <location>
        <begin position="52"/>
        <end position="195"/>
    </location>
</feature>
<feature type="active site" description="Nucleophile" evidence="7">
    <location>
        <position position="171"/>
    </location>
</feature>
<dbReference type="AlphaFoldDB" id="T1DVV2"/>
<comment type="similarity">
    <text evidence="2">Belongs to the YkuD family.</text>
</comment>
<dbReference type="Gene3D" id="2.40.440.10">
    <property type="entry name" value="L,D-transpeptidase catalytic domain-like"/>
    <property type="match status" value="1"/>
</dbReference>
<evidence type="ECO:0000256" key="1">
    <source>
        <dbReference type="ARBA" id="ARBA00004752"/>
    </source>
</evidence>
<keyword evidence="6 7" id="KW-0961">Cell wall biogenesis/degradation</keyword>
<evidence type="ECO:0000256" key="7">
    <source>
        <dbReference type="PROSITE-ProRule" id="PRU01373"/>
    </source>
</evidence>
<comment type="pathway">
    <text evidence="1 7">Cell wall biogenesis; peptidoglycan biosynthesis.</text>
</comment>
<dbReference type="STRING" id="1325130.HFN_0204"/>
<evidence type="ECO:0000313" key="10">
    <source>
        <dbReference type="Proteomes" id="UP000018143"/>
    </source>
</evidence>
<keyword evidence="3" id="KW-0808">Transferase</keyword>
<dbReference type="GO" id="GO:0016740">
    <property type="term" value="F:transferase activity"/>
    <property type="evidence" value="ECO:0007669"/>
    <property type="project" value="UniProtKB-KW"/>
</dbReference>
<evidence type="ECO:0000256" key="3">
    <source>
        <dbReference type="ARBA" id="ARBA00022679"/>
    </source>
</evidence>
<proteinExistence type="inferred from homology"/>
<evidence type="ECO:0000256" key="2">
    <source>
        <dbReference type="ARBA" id="ARBA00005992"/>
    </source>
</evidence>
<dbReference type="PROSITE" id="PS52029">
    <property type="entry name" value="LD_TPASE"/>
    <property type="match status" value="1"/>
</dbReference>
<evidence type="ECO:0000256" key="4">
    <source>
        <dbReference type="ARBA" id="ARBA00022960"/>
    </source>
</evidence>
<accession>T1DVV2</accession>
<comment type="caution">
    <text evidence="9">The sequence shown here is derived from an EMBL/GenBank/DDBJ whole genome shotgun (WGS) entry which is preliminary data.</text>
</comment>
<dbReference type="InterPro" id="IPR005490">
    <property type="entry name" value="LD_TPept_cat_dom"/>
</dbReference>
<dbReference type="GO" id="GO:0008360">
    <property type="term" value="P:regulation of cell shape"/>
    <property type="evidence" value="ECO:0007669"/>
    <property type="project" value="UniProtKB-UniRule"/>
</dbReference>
<name>T1DVV2_9HELI</name>
<protein>
    <submittedName>
        <fullName evidence="9">ErfK/YbiS/YcfS/YnhG family protein</fullName>
    </submittedName>
</protein>
<dbReference type="UniPathway" id="UPA00219"/>
<keyword evidence="10" id="KW-1185">Reference proteome</keyword>
<dbReference type="RefSeq" id="WP_023948203.1">
    <property type="nucleotide sequence ID" value="NZ_BASD01000014.1"/>
</dbReference>
<dbReference type="GO" id="GO:0004180">
    <property type="term" value="F:carboxypeptidase activity"/>
    <property type="evidence" value="ECO:0007669"/>
    <property type="project" value="UniProtKB-ARBA"/>
</dbReference>
<dbReference type="CDD" id="cd16913">
    <property type="entry name" value="YkuD_like"/>
    <property type="match status" value="1"/>
</dbReference>
<dbReference type="PANTHER" id="PTHR36699">
    <property type="entry name" value="LD-TRANSPEPTIDASE"/>
    <property type="match status" value="1"/>
</dbReference>
<keyword evidence="5 7" id="KW-0573">Peptidoglycan synthesis</keyword>
<evidence type="ECO:0000259" key="8">
    <source>
        <dbReference type="PROSITE" id="PS52029"/>
    </source>
</evidence>
<keyword evidence="4 7" id="KW-0133">Cell shape</keyword>
<reference evidence="9 10" key="1">
    <citation type="journal article" date="2013" name="Genome Announc.">
        <title>Draft Genome Sequence of Helicobacter fennelliae Strain MRY12-0050, Isolated from a Bacteremia Patient.</title>
        <authorList>
            <person name="Rimbara E."/>
            <person name="Matsui M."/>
            <person name="Mori S."/>
            <person name="Suzuki S."/>
            <person name="Suzuki M."/>
            <person name="Kim H."/>
            <person name="Sekizuka T."/>
            <person name="Kuroda M."/>
            <person name="Shibayama K."/>
        </authorList>
    </citation>
    <scope>NUCLEOTIDE SEQUENCE [LARGE SCALE GENOMIC DNA]</scope>
    <source>
        <strain evidence="9 10">MRY12-0050</strain>
    </source>
</reference>
<gene>
    <name evidence="9" type="ORF">HFN_0204</name>
</gene>